<reference evidence="1" key="1">
    <citation type="submission" date="2021-02" db="EMBL/GenBank/DDBJ databases">
        <authorList>
            <person name="Nowell W R."/>
        </authorList>
    </citation>
    <scope>NUCLEOTIDE SEQUENCE</scope>
</reference>
<dbReference type="AlphaFoldDB" id="A0A820SC00"/>
<sequence>MLLFIIFFIILIFVILFKLHDRLTFQRGRLQRPYDRTSNKALTQMGTDQFIELSFGT</sequence>
<evidence type="ECO:0000313" key="1">
    <source>
        <dbReference type="EMBL" id="CAF4450332.1"/>
    </source>
</evidence>
<proteinExistence type="predicted"/>
<dbReference type="Proteomes" id="UP000663881">
    <property type="component" value="Unassembled WGS sequence"/>
</dbReference>
<organism evidence="1 2">
    <name type="scientific">Adineta steineri</name>
    <dbReference type="NCBI Taxonomy" id="433720"/>
    <lineage>
        <taxon>Eukaryota</taxon>
        <taxon>Metazoa</taxon>
        <taxon>Spiralia</taxon>
        <taxon>Gnathifera</taxon>
        <taxon>Rotifera</taxon>
        <taxon>Eurotatoria</taxon>
        <taxon>Bdelloidea</taxon>
        <taxon>Adinetida</taxon>
        <taxon>Adinetidae</taxon>
        <taxon>Adineta</taxon>
    </lineage>
</organism>
<feature type="non-terminal residue" evidence="1">
    <location>
        <position position="57"/>
    </location>
</feature>
<gene>
    <name evidence="1" type="ORF">OKA104_LOCUS54126</name>
</gene>
<accession>A0A820SC00</accession>
<name>A0A820SC00_9BILA</name>
<protein>
    <submittedName>
        <fullName evidence="1">Uncharacterized protein</fullName>
    </submittedName>
</protein>
<evidence type="ECO:0000313" key="2">
    <source>
        <dbReference type="Proteomes" id="UP000663881"/>
    </source>
</evidence>
<comment type="caution">
    <text evidence="1">The sequence shown here is derived from an EMBL/GenBank/DDBJ whole genome shotgun (WGS) entry which is preliminary data.</text>
</comment>
<dbReference type="EMBL" id="CAJOAY010035263">
    <property type="protein sequence ID" value="CAF4450332.1"/>
    <property type="molecule type" value="Genomic_DNA"/>
</dbReference>